<evidence type="ECO:0000313" key="1">
    <source>
        <dbReference type="EMBL" id="QKJ32726.1"/>
    </source>
</evidence>
<dbReference type="RefSeq" id="WP_173417372.1">
    <property type="nucleotide sequence ID" value="NZ_CP054139.1"/>
</dbReference>
<sequence length="100" mass="10996">MAAGAYYFFLEKKVAKIQDIGNASLAAHGLCPHQAKPRYARICRCSRTRKSALQANPLPLSGTQASIVLPDLAGSKPLSGTRKVKRLYHKSWYGLFFICA</sequence>
<proteinExistence type="predicted"/>
<accession>A0A7D4Q458</accession>
<dbReference type="KEGG" id="mmab:HQ865_24180"/>
<gene>
    <name evidence="1" type="ORF">HQ865_24180</name>
</gene>
<evidence type="ECO:0000313" key="2">
    <source>
        <dbReference type="Proteomes" id="UP000505355"/>
    </source>
</evidence>
<keyword evidence="2" id="KW-1185">Reference proteome</keyword>
<reference evidence="1 2" key="1">
    <citation type="submission" date="2020-05" db="EMBL/GenBank/DDBJ databases">
        <title>Mucilaginibacter mali sp. nov.</title>
        <authorList>
            <person name="Kim H.S."/>
            <person name="Lee K.C."/>
            <person name="Suh M.K."/>
            <person name="Kim J.-S."/>
            <person name="Han K.-I."/>
            <person name="Eom M.K."/>
            <person name="Shin Y.K."/>
            <person name="Lee J.-S."/>
        </authorList>
    </citation>
    <scope>NUCLEOTIDE SEQUENCE [LARGE SCALE GENOMIC DNA]</scope>
    <source>
        <strain evidence="1 2">G2-14</strain>
    </source>
</reference>
<protein>
    <submittedName>
        <fullName evidence="1">Uncharacterized protein</fullName>
    </submittedName>
</protein>
<dbReference type="AlphaFoldDB" id="A0A7D4Q458"/>
<organism evidence="1 2">
    <name type="scientific">Mucilaginibacter mali</name>
    <dbReference type="NCBI Taxonomy" id="2740462"/>
    <lineage>
        <taxon>Bacteria</taxon>
        <taxon>Pseudomonadati</taxon>
        <taxon>Bacteroidota</taxon>
        <taxon>Sphingobacteriia</taxon>
        <taxon>Sphingobacteriales</taxon>
        <taxon>Sphingobacteriaceae</taxon>
        <taxon>Mucilaginibacter</taxon>
    </lineage>
</organism>
<dbReference type="EMBL" id="CP054139">
    <property type="protein sequence ID" value="QKJ32726.1"/>
    <property type="molecule type" value="Genomic_DNA"/>
</dbReference>
<dbReference type="Proteomes" id="UP000505355">
    <property type="component" value="Chromosome"/>
</dbReference>
<name>A0A7D4Q458_9SPHI</name>